<reference evidence="3 4" key="1">
    <citation type="submission" date="2020-10" db="EMBL/GenBank/DDBJ databases">
        <title>The Coptis chinensis genome and diversification of protoberbering-type alkaloids.</title>
        <authorList>
            <person name="Wang B."/>
            <person name="Shu S."/>
            <person name="Song C."/>
            <person name="Liu Y."/>
        </authorList>
    </citation>
    <scope>NUCLEOTIDE SEQUENCE [LARGE SCALE GENOMIC DNA]</scope>
    <source>
        <strain evidence="3">HL-2020</strain>
        <tissue evidence="3">Leaf</tissue>
    </source>
</reference>
<organism evidence="3 4">
    <name type="scientific">Coptis chinensis</name>
    <dbReference type="NCBI Taxonomy" id="261450"/>
    <lineage>
        <taxon>Eukaryota</taxon>
        <taxon>Viridiplantae</taxon>
        <taxon>Streptophyta</taxon>
        <taxon>Embryophyta</taxon>
        <taxon>Tracheophyta</taxon>
        <taxon>Spermatophyta</taxon>
        <taxon>Magnoliopsida</taxon>
        <taxon>Ranunculales</taxon>
        <taxon>Ranunculaceae</taxon>
        <taxon>Coptidoideae</taxon>
        <taxon>Coptis</taxon>
    </lineage>
</organism>
<dbReference type="PANTHER" id="PTHR31301">
    <property type="entry name" value="LOB DOMAIN-CONTAINING PROTEIN 4-RELATED"/>
    <property type="match status" value="1"/>
</dbReference>
<name>A0A835M610_9MAGN</name>
<feature type="domain" description="LOB" evidence="2">
    <location>
        <begin position="12"/>
        <end position="114"/>
    </location>
</feature>
<dbReference type="PANTHER" id="PTHR31301:SF186">
    <property type="entry name" value="OS09G0364100 PROTEIN"/>
    <property type="match status" value="1"/>
</dbReference>
<dbReference type="Proteomes" id="UP000631114">
    <property type="component" value="Unassembled WGS sequence"/>
</dbReference>
<sequence length="251" mass="28520">MNVPRNSNSGTQACAACKYQRRKCQPDCTLAPYFPPTHQTQFLNVHKLFGVSNILKVLRSLNSRYEKDEAMQSMIYEADARGKDPVGGSHMIIRNFHHQIACYQSELELVLHQLARCREQVQMNEEKMDVPLFVSPDQYEEQMTPFFINDSPNQGYTSLVLQESDPIMISPAADGSCSSSFIGMFDQALALECRVSIAKEFNKELGSWGLNKIIDGEETEDLVLREETVPQENFPEHELKEVVSQFTLTNC</sequence>
<accession>A0A835M610</accession>
<evidence type="ECO:0000259" key="2">
    <source>
        <dbReference type="PROSITE" id="PS50891"/>
    </source>
</evidence>
<comment type="caution">
    <text evidence="3">The sequence shown here is derived from an EMBL/GenBank/DDBJ whole genome shotgun (WGS) entry which is preliminary data.</text>
</comment>
<evidence type="ECO:0000256" key="1">
    <source>
        <dbReference type="ARBA" id="ARBA00005474"/>
    </source>
</evidence>
<protein>
    <recommendedName>
        <fullName evidence="2">LOB domain-containing protein</fullName>
    </recommendedName>
</protein>
<evidence type="ECO:0000313" key="4">
    <source>
        <dbReference type="Proteomes" id="UP000631114"/>
    </source>
</evidence>
<dbReference type="InterPro" id="IPR004883">
    <property type="entry name" value="LOB"/>
</dbReference>
<keyword evidence="4" id="KW-1185">Reference proteome</keyword>
<dbReference type="Pfam" id="PF03195">
    <property type="entry name" value="LOB"/>
    <property type="match status" value="1"/>
</dbReference>
<evidence type="ECO:0000313" key="3">
    <source>
        <dbReference type="EMBL" id="KAF9617722.1"/>
    </source>
</evidence>
<dbReference type="EMBL" id="JADFTS010000003">
    <property type="protein sequence ID" value="KAF9617722.1"/>
    <property type="molecule type" value="Genomic_DNA"/>
</dbReference>
<proteinExistence type="inferred from homology"/>
<dbReference type="PROSITE" id="PS50891">
    <property type="entry name" value="LOB"/>
    <property type="match status" value="1"/>
</dbReference>
<comment type="similarity">
    <text evidence="1">Belongs to the LOB domain-containing protein family.</text>
</comment>
<dbReference type="AlphaFoldDB" id="A0A835M610"/>
<dbReference type="OrthoDB" id="1893065at2759"/>
<gene>
    <name evidence="3" type="ORF">IFM89_038222</name>
</gene>